<evidence type="ECO:0000256" key="3">
    <source>
        <dbReference type="ARBA" id="ARBA00023038"/>
    </source>
</evidence>
<feature type="region of interest" description="Disordered" evidence="5">
    <location>
        <begin position="1"/>
        <end position="201"/>
    </location>
</feature>
<feature type="compositionally biased region" description="Polar residues" evidence="5">
    <location>
        <begin position="711"/>
        <end position="720"/>
    </location>
</feature>
<sequence length="1238" mass="129883">MLHRGRSKDRNSLPSPTFMSDDQVADYLTDLRTNRIPRPTFHGARPPPPKQALPIRSSTPTAFQALSSPTSNARPLDNRNYDSGTSPLRSSSAQGHHRRNSSMVSSIISPPQPRSNSRAGRPLVQEPPYPGTVARDFSSPAPPSSPYTPMTATNGLPSPSIDAVLERAEAPAADDSGPRPSAVPQRRSFSPSLKYRESGQRWMERQEARSLRLALEDMDLQDSTRTEGATEAGEETAVEAEIERRVYDAARDEAAELVWRHQNPDAPNVYRNPDLGEETACPAAMASSPSRSTSPSVQLEGSCEPGRFDYRAHLRKGSHARSQSLGPDPAGTGAIPETSVEMPGSASRRVSLIGSLKSRRSASLASSKRSVSSGSSDSGHGGSRCASACSTRVPSDGNARMKMPGSVPEGGEGWAKEDGDEGRHADEGRDGRGRGRQSGARSASSSSSNNSRPTSPAAALVDQIMHNARQRRRSSGGSARSVSNKRKASGASLFRNPDDQIYEEPEPDSPAPKKKAQATGTEPKAAAAASNDMAAPASTTAASSPSTGTAASGSATRAEGHDASPGSPPAPVPGPPQRVAPTPSMAPNAPLQVRRNPFARVQLARESRARQQKEATTAQPVATPNGSANPNPGAEPRKDGTAEVKETTVLPADPAPPATNKDEVKDISNAGASKPSGTAAAVKQTASPVASPIARTSPFARFHRTEIHRNPPSQSRNPAYTSNTPPPSSGSAGSTQSAGPEKVEGKFESDQAEDGTPKMKNGVELRSDDIRAATSMRRRDRSPNLPQPTMVSDSPGRPIVSFQKDWKPKEVELSMAGESASDGSAGGKGTSPRQNPEITAAKRADFGAANANGKPGSRPGSSGSAGSLRGRPRGPAQPVPEINASTSSTPAPPKPSISVDSAPSVPSINVSSAPPKPKAPGPPTINVTPSPPPPVPIISVNSAPSIPTINAPDDAKPKATPPIPSIAVSDDTSNASKPTRPLPNPKSASSPNVRSSRPGPWRPAGAGAAAAPARSNTAASASTTSSMRGGSTALCAACAQPIAGRILAAAGARFHPECFRCHHCSEALECVAFYPEPEGARAARAARIRARARGEDVPADAPGEAEDGADETEVRFFCHLDFHELFSPRCKSCKTPIEGEVVVACGAEWHPFDARTPFVEKEGFAWCVGCHTNRYSAKCKKCRKPVTDTVIKALGSEWHAQCFCCVTCGGQFEDGRYFLRAETMDPVCVRCEEERLKA</sequence>
<dbReference type="AlphaFoldDB" id="A0A6A6NL72"/>
<dbReference type="InterPro" id="IPR001781">
    <property type="entry name" value="Znf_LIM"/>
</dbReference>
<feature type="compositionally biased region" description="Polar residues" evidence="5">
    <location>
        <begin position="898"/>
        <end position="912"/>
    </location>
</feature>
<feature type="domain" description="LIM zinc-binding" evidence="6">
    <location>
        <begin position="1033"/>
        <end position="1128"/>
    </location>
</feature>
<evidence type="ECO:0000259" key="6">
    <source>
        <dbReference type="PROSITE" id="PS50023"/>
    </source>
</evidence>
<feature type="domain" description="LIM zinc-binding" evidence="6">
    <location>
        <begin position="1177"/>
        <end position="1238"/>
    </location>
</feature>
<evidence type="ECO:0000256" key="4">
    <source>
        <dbReference type="PROSITE-ProRule" id="PRU00125"/>
    </source>
</evidence>
<evidence type="ECO:0000256" key="2">
    <source>
        <dbReference type="ARBA" id="ARBA00022833"/>
    </source>
</evidence>
<dbReference type="EMBL" id="MU001710">
    <property type="protein sequence ID" value="KAF2452408.1"/>
    <property type="molecule type" value="Genomic_DNA"/>
</dbReference>
<feature type="region of interest" description="Disordered" evidence="5">
    <location>
        <begin position="282"/>
        <end position="1027"/>
    </location>
</feature>
<dbReference type="PANTHER" id="PTHR24214:SF38">
    <property type="entry name" value="PDZ AND LIM DOMAIN PROTEIN ZASP-RELATED"/>
    <property type="match status" value="1"/>
</dbReference>
<keyword evidence="3 4" id="KW-0440">LIM domain</keyword>
<keyword evidence="1 4" id="KW-0479">Metal-binding</keyword>
<evidence type="ECO:0000313" key="7">
    <source>
        <dbReference type="EMBL" id="KAF2452408.1"/>
    </source>
</evidence>
<evidence type="ECO:0000256" key="1">
    <source>
        <dbReference type="ARBA" id="ARBA00022723"/>
    </source>
</evidence>
<dbReference type="PROSITE" id="PS50023">
    <property type="entry name" value="LIM_DOMAIN_2"/>
    <property type="match status" value="2"/>
</dbReference>
<dbReference type="GO" id="GO:0003779">
    <property type="term" value="F:actin binding"/>
    <property type="evidence" value="ECO:0007669"/>
    <property type="project" value="TreeGrafter"/>
</dbReference>
<dbReference type="PROSITE" id="PS00478">
    <property type="entry name" value="LIM_DOMAIN_1"/>
    <property type="match status" value="2"/>
</dbReference>
<feature type="compositionally biased region" description="Low complexity" evidence="5">
    <location>
        <begin position="361"/>
        <end position="378"/>
    </location>
</feature>
<gene>
    <name evidence="7" type="ORF">BDY21DRAFT_367836</name>
</gene>
<dbReference type="GO" id="GO:0030695">
    <property type="term" value="F:GTPase regulator activity"/>
    <property type="evidence" value="ECO:0007669"/>
    <property type="project" value="UniProtKB-ARBA"/>
</dbReference>
<feature type="compositionally biased region" description="Basic and acidic residues" evidence="5">
    <location>
        <begin position="414"/>
        <end position="433"/>
    </location>
</feature>
<dbReference type="OrthoDB" id="15567at2759"/>
<feature type="compositionally biased region" description="Polar residues" evidence="5">
    <location>
        <begin position="986"/>
        <end position="995"/>
    </location>
</feature>
<dbReference type="GO" id="GO:0051371">
    <property type="term" value="F:muscle alpha-actinin binding"/>
    <property type="evidence" value="ECO:0007669"/>
    <property type="project" value="TreeGrafter"/>
</dbReference>
<feature type="compositionally biased region" description="Basic and acidic residues" evidence="5">
    <location>
        <begin position="603"/>
        <end position="613"/>
    </location>
</feature>
<keyword evidence="2 4" id="KW-0862">Zinc</keyword>
<feature type="compositionally biased region" description="Low complexity" evidence="5">
    <location>
        <begin position="853"/>
        <end position="869"/>
    </location>
</feature>
<evidence type="ECO:0000256" key="5">
    <source>
        <dbReference type="SAM" id="MobiDB-lite"/>
    </source>
</evidence>
<dbReference type="Proteomes" id="UP000799766">
    <property type="component" value="Unassembled WGS sequence"/>
</dbReference>
<feature type="compositionally biased region" description="Low complexity" evidence="5">
    <location>
        <begin position="996"/>
        <end position="1027"/>
    </location>
</feature>
<feature type="compositionally biased region" description="Pro residues" evidence="5">
    <location>
        <begin position="914"/>
        <end position="936"/>
    </location>
</feature>
<dbReference type="CDD" id="cd08368">
    <property type="entry name" value="LIM"/>
    <property type="match status" value="2"/>
</dbReference>
<feature type="compositionally biased region" description="Polar residues" evidence="5">
    <location>
        <begin position="101"/>
        <end position="118"/>
    </location>
</feature>
<protein>
    <recommendedName>
        <fullName evidence="6">LIM zinc-binding domain-containing protein</fullName>
    </recommendedName>
</protein>
<feature type="compositionally biased region" description="Polar residues" evidence="5">
    <location>
        <begin position="614"/>
        <end position="630"/>
    </location>
</feature>
<accession>A0A6A6NL72</accession>
<feature type="compositionally biased region" description="Basic and acidic residues" evidence="5">
    <location>
        <begin position="635"/>
        <end position="646"/>
    </location>
</feature>
<feature type="compositionally biased region" description="Polar residues" evidence="5">
    <location>
        <begin position="56"/>
        <end position="73"/>
    </location>
</feature>
<dbReference type="SMART" id="SM00132">
    <property type="entry name" value="LIM"/>
    <property type="match status" value="3"/>
</dbReference>
<feature type="compositionally biased region" description="Polar residues" evidence="5">
    <location>
        <begin position="81"/>
        <end position="94"/>
    </location>
</feature>
<organism evidence="7 8">
    <name type="scientific">Lineolata rhizophorae</name>
    <dbReference type="NCBI Taxonomy" id="578093"/>
    <lineage>
        <taxon>Eukaryota</taxon>
        <taxon>Fungi</taxon>
        <taxon>Dikarya</taxon>
        <taxon>Ascomycota</taxon>
        <taxon>Pezizomycotina</taxon>
        <taxon>Dothideomycetes</taxon>
        <taxon>Dothideomycetes incertae sedis</taxon>
        <taxon>Lineolatales</taxon>
        <taxon>Lineolataceae</taxon>
        <taxon>Lineolata</taxon>
    </lineage>
</organism>
<dbReference type="Gene3D" id="2.10.110.10">
    <property type="entry name" value="Cysteine Rich Protein"/>
    <property type="match status" value="3"/>
</dbReference>
<dbReference type="PANTHER" id="PTHR24214">
    <property type="entry name" value="PDZ AND LIM DOMAIN PROTEIN ZASP"/>
    <property type="match status" value="1"/>
</dbReference>
<dbReference type="GO" id="GO:0030036">
    <property type="term" value="P:actin cytoskeleton organization"/>
    <property type="evidence" value="ECO:0007669"/>
    <property type="project" value="TreeGrafter"/>
</dbReference>
<keyword evidence="8" id="KW-1185">Reference proteome</keyword>
<dbReference type="GO" id="GO:0046872">
    <property type="term" value="F:metal ion binding"/>
    <property type="evidence" value="ECO:0007669"/>
    <property type="project" value="UniProtKB-KW"/>
</dbReference>
<reference evidence="7" key="1">
    <citation type="journal article" date="2020" name="Stud. Mycol.">
        <title>101 Dothideomycetes genomes: a test case for predicting lifestyles and emergence of pathogens.</title>
        <authorList>
            <person name="Haridas S."/>
            <person name="Albert R."/>
            <person name="Binder M."/>
            <person name="Bloem J."/>
            <person name="Labutti K."/>
            <person name="Salamov A."/>
            <person name="Andreopoulos B."/>
            <person name="Baker S."/>
            <person name="Barry K."/>
            <person name="Bills G."/>
            <person name="Bluhm B."/>
            <person name="Cannon C."/>
            <person name="Castanera R."/>
            <person name="Culley D."/>
            <person name="Daum C."/>
            <person name="Ezra D."/>
            <person name="Gonzalez J."/>
            <person name="Henrissat B."/>
            <person name="Kuo A."/>
            <person name="Liang C."/>
            <person name="Lipzen A."/>
            <person name="Lutzoni F."/>
            <person name="Magnuson J."/>
            <person name="Mondo S."/>
            <person name="Nolan M."/>
            <person name="Ohm R."/>
            <person name="Pangilinan J."/>
            <person name="Park H.-J."/>
            <person name="Ramirez L."/>
            <person name="Alfaro M."/>
            <person name="Sun H."/>
            <person name="Tritt A."/>
            <person name="Yoshinaga Y."/>
            <person name="Zwiers L.-H."/>
            <person name="Turgeon B."/>
            <person name="Goodwin S."/>
            <person name="Spatafora J."/>
            <person name="Crous P."/>
            <person name="Grigoriev I."/>
        </authorList>
    </citation>
    <scope>NUCLEOTIDE SEQUENCE</scope>
    <source>
        <strain evidence="7">ATCC 16933</strain>
    </source>
</reference>
<feature type="compositionally biased region" description="Polar residues" evidence="5">
    <location>
        <begin position="147"/>
        <end position="157"/>
    </location>
</feature>
<feature type="compositionally biased region" description="Low complexity" evidence="5">
    <location>
        <begin position="525"/>
        <end position="556"/>
    </location>
</feature>
<feature type="compositionally biased region" description="Low complexity" evidence="5">
    <location>
        <begin position="937"/>
        <end position="947"/>
    </location>
</feature>
<feature type="compositionally biased region" description="Pro residues" evidence="5">
    <location>
        <begin position="566"/>
        <end position="578"/>
    </location>
</feature>
<proteinExistence type="predicted"/>
<dbReference type="InterPro" id="IPR050604">
    <property type="entry name" value="PDZ-LIM_domain"/>
</dbReference>
<feature type="compositionally biased region" description="Basic and acidic residues" evidence="5">
    <location>
        <begin position="741"/>
        <end position="771"/>
    </location>
</feature>
<name>A0A6A6NL72_9PEZI</name>
<dbReference type="GO" id="GO:0001725">
    <property type="term" value="C:stress fiber"/>
    <property type="evidence" value="ECO:0007669"/>
    <property type="project" value="TreeGrafter"/>
</dbReference>
<evidence type="ECO:0000313" key="8">
    <source>
        <dbReference type="Proteomes" id="UP000799766"/>
    </source>
</evidence>
<dbReference type="SUPFAM" id="SSF57716">
    <property type="entry name" value="Glucocorticoid receptor-like (DNA-binding domain)"/>
    <property type="match status" value="3"/>
</dbReference>
<feature type="compositionally biased region" description="Low complexity" evidence="5">
    <location>
        <begin position="437"/>
        <end position="452"/>
    </location>
</feature>
<dbReference type="GO" id="GO:0031941">
    <property type="term" value="C:filamentous actin"/>
    <property type="evidence" value="ECO:0007669"/>
    <property type="project" value="TreeGrafter"/>
</dbReference>
<feature type="compositionally biased region" description="Low complexity" evidence="5">
    <location>
        <begin position="729"/>
        <end position="740"/>
    </location>
</feature>
<dbReference type="Pfam" id="PF00412">
    <property type="entry name" value="LIM"/>
    <property type="match status" value="2"/>
</dbReference>
<feature type="compositionally biased region" description="Low complexity" evidence="5">
    <location>
        <begin position="814"/>
        <end position="823"/>
    </location>
</feature>
<feature type="compositionally biased region" description="Low complexity" evidence="5">
    <location>
        <begin position="282"/>
        <end position="296"/>
    </location>
</feature>